<dbReference type="RefSeq" id="XP_040744457.1">
    <property type="nucleotide sequence ID" value="XM_040883455.1"/>
</dbReference>
<reference evidence="2 3" key="1">
    <citation type="submission" date="2016-07" db="EMBL/GenBank/DDBJ databases">
        <title>Pervasive Adenine N6-methylation of Active Genes in Fungi.</title>
        <authorList>
            <consortium name="DOE Joint Genome Institute"/>
            <person name="Mondo S.J."/>
            <person name="Dannebaum R.O."/>
            <person name="Kuo R.C."/>
            <person name="Labutti K."/>
            <person name="Haridas S."/>
            <person name="Kuo A."/>
            <person name="Salamov A."/>
            <person name="Ahrendt S.R."/>
            <person name="Lipzen A."/>
            <person name="Sullivan W."/>
            <person name="Andreopoulos W.B."/>
            <person name="Clum A."/>
            <person name="Lindquist E."/>
            <person name="Daum C."/>
            <person name="Ramamoorthy G.K."/>
            <person name="Gryganskyi A."/>
            <person name="Culley D."/>
            <person name="Magnuson J.K."/>
            <person name="James T.Y."/>
            <person name="O'Malley M.A."/>
            <person name="Stajich J.E."/>
            <person name="Spatafora J.W."/>
            <person name="Visel A."/>
            <person name="Grigoriev I.V."/>
        </authorList>
    </citation>
    <scope>NUCLEOTIDE SEQUENCE [LARGE SCALE GENOMIC DNA]</scope>
    <source>
        <strain evidence="2 3">ATCC 12442</strain>
    </source>
</reference>
<keyword evidence="3" id="KW-1185">Reference proteome</keyword>
<dbReference type="GeneID" id="63800103"/>
<comment type="caution">
    <text evidence="2">The sequence shown here is derived from an EMBL/GenBank/DDBJ whole genome shotgun (WGS) entry which is preliminary data.</text>
</comment>
<dbReference type="AlphaFoldDB" id="A0A1Y1WC24"/>
<protein>
    <submittedName>
        <fullName evidence="2">Uncharacterized protein</fullName>
    </submittedName>
</protein>
<sequence length="138" mass="15256">MAARAVLETPWGLPACGPSGLAPATISAGLALLPRSLGGTARDDLREAGTLPRPARLGPRHRPVRRRCSAQPEALLGDAGHDAQQPPDHHLAVQIRLECVEPARQKLRCHHTRLHTRPLAHQQRLQHRRRHAARCQRQ</sequence>
<evidence type="ECO:0000256" key="1">
    <source>
        <dbReference type="SAM" id="MobiDB-lite"/>
    </source>
</evidence>
<evidence type="ECO:0000313" key="3">
    <source>
        <dbReference type="Proteomes" id="UP000193922"/>
    </source>
</evidence>
<name>A0A1Y1WC24_9FUNG</name>
<gene>
    <name evidence="2" type="ORF">DL89DRAFT_142644</name>
</gene>
<feature type="region of interest" description="Disordered" evidence="1">
    <location>
        <begin position="118"/>
        <end position="138"/>
    </location>
</feature>
<organism evidence="2 3">
    <name type="scientific">Linderina pennispora</name>
    <dbReference type="NCBI Taxonomy" id="61395"/>
    <lineage>
        <taxon>Eukaryota</taxon>
        <taxon>Fungi</taxon>
        <taxon>Fungi incertae sedis</taxon>
        <taxon>Zoopagomycota</taxon>
        <taxon>Kickxellomycotina</taxon>
        <taxon>Kickxellomycetes</taxon>
        <taxon>Kickxellales</taxon>
        <taxon>Kickxellaceae</taxon>
        <taxon>Linderina</taxon>
    </lineage>
</organism>
<feature type="region of interest" description="Disordered" evidence="1">
    <location>
        <begin position="43"/>
        <end position="66"/>
    </location>
</feature>
<proteinExistence type="predicted"/>
<accession>A0A1Y1WC24</accession>
<evidence type="ECO:0000313" key="2">
    <source>
        <dbReference type="EMBL" id="ORX70878.1"/>
    </source>
</evidence>
<dbReference type="Proteomes" id="UP000193922">
    <property type="component" value="Unassembled WGS sequence"/>
</dbReference>
<dbReference type="EMBL" id="MCFD01000005">
    <property type="protein sequence ID" value="ORX70878.1"/>
    <property type="molecule type" value="Genomic_DNA"/>
</dbReference>